<dbReference type="InterPro" id="IPR001173">
    <property type="entry name" value="Glyco_trans_2-like"/>
</dbReference>
<organism evidence="6 7">
    <name type="scientific">Enterococcus hirae</name>
    <dbReference type="NCBI Taxonomy" id="1354"/>
    <lineage>
        <taxon>Bacteria</taxon>
        <taxon>Bacillati</taxon>
        <taxon>Bacillota</taxon>
        <taxon>Bacilli</taxon>
        <taxon>Lactobacillales</taxon>
        <taxon>Enterococcaceae</taxon>
        <taxon>Enterococcus</taxon>
    </lineage>
</organism>
<dbReference type="RefSeq" id="WP_010719748.1">
    <property type="nucleotide sequence ID" value="NZ_AP027299.1"/>
</dbReference>
<dbReference type="Proteomes" id="UP000352698">
    <property type="component" value="Unassembled WGS sequence"/>
</dbReference>
<name>A0A1V8X9B9_ENTHR</name>
<dbReference type="Pfam" id="PF00535">
    <property type="entry name" value="Glycos_transf_2"/>
    <property type="match status" value="1"/>
</dbReference>
<dbReference type="AlphaFoldDB" id="A0A1V8X9B9"/>
<evidence type="ECO:0000256" key="3">
    <source>
        <dbReference type="ARBA" id="ARBA00022676"/>
    </source>
</evidence>
<keyword evidence="4 6" id="KW-0808">Transferase</keyword>
<dbReference type="STRING" id="1354.A6P53_03580"/>
<evidence type="ECO:0000313" key="6">
    <source>
        <dbReference type="EMBL" id="VTQ61811.1"/>
    </source>
</evidence>
<sequence>MKINQKQPILISIVTANSQKIFQTLDTLLASINDQAMVEILIFDNASSIDYQERLKEYLKYPFVKIYFNQENKGFGYGHNHNLLTSDFSYAVIFNPDILVDQQTVVDLVKLLQEHPECAMLAPKILNEDGTTQHLIRQKLDVFDYVLRFIPARFVKQLFAQRLAKFECHDLSETTNSYVRMISGSFMVVDVNKFKKVNGFDNRYFMYFEDNDLCLTFEKAGEKLLYTPLYTIVHLYGKGAHRNFKLFRIFLQSMVKFFNKWGWTFF</sequence>
<comment type="caution">
    <text evidence="6">The sequence shown here is derived from an EMBL/GenBank/DDBJ whole genome shotgun (WGS) entry which is preliminary data.</text>
</comment>
<dbReference type="PANTHER" id="PTHR43179:SF12">
    <property type="entry name" value="GALACTOFURANOSYLTRANSFERASE GLFT2"/>
    <property type="match status" value="1"/>
</dbReference>
<evidence type="ECO:0000313" key="7">
    <source>
        <dbReference type="Proteomes" id="UP000352698"/>
    </source>
</evidence>
<evidence type="ECO:0000256" key="4">
    <source>
        <dbReference type="ARBA" id="ARBA00022679"/>
    </source>
</evidence>
<dbReference type="EMBL" id="CABEEP010000001">
    <property type="protein sequence ID" value="VTQ61811.1"/>
    <property type="molecule type" value="Genomic_DNA"/>
</dbReference>
<proteinExistence type="inferred from homology"/>
<evidence type="ECO:0000256" key="2">
    <source>
        <dbReference type="ARBA" id="ARBA00006739"/>
    </source>
</evidence>
<reference evidence="6 7" key="1">
    <citation type="submission" date="2019-05" db="EMBL/GenBank/DDBJ databases">
        <authorList>
            <consortium name="Pathogen Informatics"/>
        </authorList>
    </citation>
    <scope>NUCLEOTIDE SEQUENCE [LARGE SCALE GENOMIC DNA]</scope>
    <source>
        <strain evidence="6 7">NCTC12204</strain>
    </source>
</reference>
<dbReference type="Gene3D" id="3.90.550.10">
    <property type="entry name" value="Spore Coat Polysaccharide Biosynthesis Protein SpsA, Chain A"/>
    <property type="match status" value="1"/>
</dbReference>
<dbReference type="InterPro" id="IPR029044">
    <property type="entry name" value="Nucleotide-diphossugar_trans"/>
</dbReference>
<evidence type="ECO:0000259" key="5">
    <source>
        <dbReference type="Pfam" id="PF00535"/>
    </source>
</evidence>
<comment type="similarity">
    <text evidence="2">Belongs to the glycosyltransferase 2 family.</text>
</comment>
<feature type="domain" description="Glycosyltransferase 2-like" evidence="5">
    <location>
        <begin position="13"/>
        <end position="147"/>
    </location>
</feature>
<dbReference type="PANTHER" id="PTHR43179">
    <property type="entry name" value="RHAMNOSYLTRANSFERASE WBBL"/>
    <property type="match status" value="1"/>
</dbReference>
<accession>A0A1V8X9B9</accession>
<evidence type="ECO:0000256" key="1">
    <source>
        <dbReference type="ARBA" id="ARBA00004776"/>
    </source>
</evidence>
<dbReference type="EC" id="2.4.-.-" evidence="6"/>
<dbReference type="GO" id="GO:0016757">
    <property type="term" value="F:glycosyltransferase activity"/>
    <property type="evidence" value="ECO:0007669"/>
    <property type="project" value="UniProtKB-KW"/>
</dbReference>
<protein>
    <submittedName>
        <fullName evidence="6">Glycosyl transferase</fullName>
        <ecNumber evidence="6">2.4.-.-</ecNumber>
    </submittedName>
</protein>
<dbReference type="GeneID" id="56788076"/>
<dbReference type="SUPFAM" id="SSF53448">
    <property type="entry name" value="Nucleotide-diphospho-sugar transferases"/>
    <property type="match status" value="1"/>
</dbReference>
<keyword evidence="3 6" id="KW-0328">Glycosyltransferase</keyword>
<comment type="pathway">
    <text evidence="1">Cell wall biogenesis; cell wall polysaccharide biosynthesis.</text>
</comment>
<gene>
    <name evidence="6" type="primary">wbbL</name>
    <name evidence="6" type="ORF">NCTC12204_00880</name>
</gene>